<comment type="caution">
    <text evidence="1">The sequence shown here is derived from an EMBL/GenBank/DDBJ whole genome shotgun (WGS) entry which is preliminary data.</text>
</comment>
<gene>
    <name evidence="1" type="ORF">KHA97_14295</name>
</gene>
<dbReference type="RefSeq" id="WP_213125383.1">
    <property type="nucleotide sequence ID" value="NZ_JAGYPG010000002.1"/>
</dbReference>
<protein>
    <submittedName>
        <fullName evidence="1">Uncharacterized protein</fullName>
    </submittedName>
</protein>
<name>A0A942YHV8_9BACI</name>
<reference evidence="1 2" key="1">
    <citation type="submission" date="2021-05" db="EMBL/GenBank/DDBJ databases">
        <title>Novel Bacillus species.</title>
        <authorList>
            <person name="Liu G."/>
        </authorList>
    </citation>
    <scope>NUCLEOTIDE SEQUENCE [LARGE SCALE GENOMIC DNA]</scope>
    <source>
        <strain evidence="2">FJAT-49780</strain>
    </source>
</reference>
<accession>A0A942YHV8</accession>
<keyword evidence="2" id="KW-1185">Reference proteome</keyword>
<evidence type="ECO:0000313" key="1">
    <source>
        <dbReference type="EMBL" id="MBS4196234.1"/>
    </source>
</evidence>
<dbReference type="AlphaFoldDB" id="A0A942YHV8"/>
<dbReference type="Proteomes" id="UP000681414">
    <property type="component" value="Unassembled WGS sequence"/>
</dbReference>
<dbReference type="EMBL" id="JAGYPG010000002">
    <property type="protein sequence ID" value="MBS4196234.1"/>
    <property type="molecule type" value="Genomic_DNA"/>
</dbReference>
<evidence type="ECO:0000313" key="2">
    <source>
        <dbReference type="Proteomes" id="UP000681414"/>
    </source>
</evidence>
<proteinExistence type="predicted"/>
<sequence length="52" mass="6264">MNNLYVEEKLMKLEERERQRKADQAWMWSNKGGDVPPKKTFLLKNRLLIGIF</sequence>
<organism evidence="1 2">
    <name type="scientific">Lederbergia citri</name>
    <dbReference type="NCBI Taxonomy" id="2833580"/>
    <lineage>
        <taxon>Bacteria</taxon>
        <taxon>Bacillati</taxon>
        <taxon>Bacillota</taxon>
        <taxon>Bacilli</taxon>
        <taxon>Bacillales</taxon>
        <taxon>Bacillaceae</taxon>
        <taxon>Lederbergia</taxon>
    </lineage>
</organism>